<name>A0A453I299_AEGTS</name>
<sequence>MECDGQLRRGQFFSKRAVIGIGRPAVAQPSDWPPPNCLMQPP</sequence>
<reference evidence="2" key="1">
    <citation type="journal article" date="2014" name="Science">
        <title>Ancient hybridizations among the ancestral genomes of bread wheat.</title>
        <authorList>
            <consortium name="International Wheat Genome Sequencing Consortium,"/>
            <person name="Marcussen T."/>
            <person name="Sandve S.R."/>
            <person name="Heier L."/>
            <person name="Spannagl M."/>
            <person name="Pfeifer M."/>
            <person name="Jakobsen K.S."/>
            <person name="Wulff B.B."/>
            <person name="Steuernagel B."/>
            <person name="Mayer K.F."/>
            <person name="Olsen O.A."/>
        </authorList>
    </citation>
    <scope>NUCLEOTIDE SEQUENCE [LARGE SCALE GENOMIC DNA]</scope>
    <source>
        <strain evidence="2">cv. AL8/78</strain>
    </source>
</reference>
<dbReference type="Gramene" id="AET4Gv20414200.26">
    <property type="protein sequence ID" value="AET4Gv20414200.26"/>
    <property type="gene ID" value="AET4Gv20414200"/>
</dbReference>
<reference evidence="2" key="2">
    <citation type="journal article" date="2017" name="Nat. Plants">
        <title>The Aegilops tauschii genome reveals multiple impacts of transposons.</title>
        <authorList>
            <person name="Zhao G."/>
            <person name="Zou C."/>
            <person name="Li K."/>
            <person name="Wang K."/>
            <person name="Li T."/>
            <person name="Gao L."/>
            <person name="Zhang X."/>
            <person name="Wang H."/>
            <person name="Yang Z."/>
            <person name="Liu X."/>
            <person name="Jiang W."/>
            <person name="Mao L."/>
            <person name="Kong X."/>
            <person name="Jiao Y."/>
            <person name="Jia J."/>
        </authorList>
    </citation>
    <scope>NUCLEOTIDE SEQUENCE [LARGE SCALE GENOMIC DNA]</scope>
    <source>
        <strain evidence="2">cv. AL8/78</strain>
    </source>
</reference>
<dbReference type="EnsemblPlants" id="AET4Gv20414200.26">
    <property type="protein sequence ID" value="AET4Gv20414200.26"/>
    <property type="gene ID" value="AET4Gv20414200"/>
</dbReference>
<evidence type="ECO:0000313" key="2">
    <source>
        <dbReference type="Proteomes" id="UP000015105"/>
    </source>
</evidence>
<keyword evidence="2" id="KW-1185">Reference proteome</keyword>
<accession>A0A453I299</accession>
<dbReference type="AlphaFoldDB" id="A0A453I299"/>
<protein>
    <submittedName>
        <fullName evidence="1">Uncharacterized protein</fullName>
    </submittedName>
</protein>
<dbReference type="Proteomes" id="UP000015105">
    <property type="component" value="Chromosome 4D"/>
</dbReference>
<reference evidence="1" key="3">
    <citation type="journal article" date="2017" name="Nature">
        <title>Genome sequence of the progenitor of the wheat D genome Aegilops tauschii.</title>
        <authorList>
            <person name="Luo M.C."/>
            <person name="Gu Y.Q."/>
            <person name="Puiu D."/>
            <person name="Wang H."/>
            <person name="Twardziok S.O."/>
            <person name="Deal K.R."/>
            <person name="Huo N."/>
            <person name="Zhu T."/>
            <person name="Wang L."/>
            <person name="Wang Y."/>
            <person name="McGuire P.E."/>
            <person name="Liu S."/>
            <person name="Long H."/>
            <person name="Ramasamy R.K."/>
            <person name="Rodriguez J.C."/>
            <person name="Van S.L."/>
            <person name="Yuan L."/>
            <person name="Wang Z."/>
            <person name="Xia Z."/>
            <person name="Xiao L."/>
            <person name="Anderson O.D."/>
            <person name="Ouyang S."/>
            <person name="Liang Y."/>
            <person name="Zimin A.V."/>
            <person name="Pertea G."/>
            <person name="Qi P."/>
            <person name="Bennetzen J.L."/>
            <person name="Dai X."/>
            <person name="Dawson M.W."/>
            <person name="Muller H.G."/>
            <person name="Kugler K."/>
            <person name="Rivarola-Duarte L."/>
            <person name="Spannagl M."/>
            <person name="Mayer K.F.X."/>
            <person name="Lu F.H."/>
            <person name="Bevan M.W."/>
            <person name="Leroy P."/>
            <person name="Li P."/>
            <person name="You F.M."/>
            <person name="Sun Q."/>
            <person name="Liu Z."/>
            <person name="Lyons E."/>
            <person name="Wicker T."/>
            <person name="Salzberg S.L."/>
            <person name="Devos K.M."/>
            <person name="Dvorak J."/>
        </authorList>
    </citation>
    <scope>NUCLEOTIDE SEQUENCE [LARGE SCALE GENOMIC DNA]</scope>
    <source>
        <strain evidence="1">cv. AL8/78</strain>
    </source>
</reference>
<organism evidence="1 2">
    <name type="scientific">Aegilops tauschii subsp. strangulata</name>
    <name type="common">Goatgrass</name>
    <dbReference type="NCBI Taxonomy" id="200361"/>
    <lineage>
        <taxon>Eukaryota</taxon>
        <taxon>Viridiplantae</taxon>
        <taxon>Streptophyta</taxon>
        <taxon>Embryophyta</taxon>
        <taxon>Tracheophyta</taxon>
        <taxon>Spermatophyta</taxon>
        <taxon>Magnoliopsida</taxon>
        <taxon>Liliopsida</taxon>
        <taxon>Poales</taxon>
        <taxon>Poaceae</taxon>
        <taxon>BOP clade</taxon>
        <taxon>Pooideae</taxon>
        <taxon>Triticodae</taxon>
        <taxon>Triticeae</taxon>
        <taxon>Triticinae</taxon>
        <taxon>Aegilops</taxon>
    </lineage>
</organism>
<reference evidence="1" key="5">
    <citation type="journal article" date="2021" name="G3 (Bethesda)">
        <title>Aegilops tauschii genome assembly Aet v5.0 features greater sequence contiguity and improved annotation.</title>
        <authorList>
            <person name="Wang L."/>
            <person name="Zhu T."/>
            <person name="Rodriguez J.C."/>
            <person name="Deal K.R."/>
            <person name="Dubcovsky J."/>
            <person name="McGuire P.E."/>
            <person name="Lux T."/>
            <person name="Spannagl M."/>
            <person name="Mayer K.F.X."/>
            <person name="Baldrich P."/>
            <person name="Meyers B.C."/>
            <person name="Huo N."/>
            <person name="Gu Y.Q."/>
            <person name="Zhou H."/>
            <person name="Devos K.M."/>
            <person name="Bennetzen J.L."/>
            <person name="Unver T."/>
            <person name="Budak H."/>
            <person name="Gulick P.J."/>
            <person name="Galiba G."/>
            <person name="Kalapos B."/>
            <person name="Nelson D.R."/>
            <person name="Li P."/>
            <person name="You F.M."/>
            <person name="Luo M.C."/>
            <person name="Dvorak J."/>
        </authorList>
    </citation>
    <scope>NUCLEOTIDE SEQUENCE [LARGE SCALE GENOMIC DNA]</scope>
    <source>
        <strain evidence="1">cv. AL8/78</strain>
    </source>
</reference>
<reference evidence="1" key="4">
    <citation type="submission" date="2019-03" db="UniProtKB">
        <authorList>
            <consortium name="EnsemblPlants"/>
        </authorList>
    </citation>
    <scope>IDENTIFICATION</scope>
</reference>
<proteinExistence type="predicted"/>
<evidence type="ECO:0000313" key="1">
    <source>
        <dbReference type="EnsemblPlants" id="AET4Gv20414200.26"/>
    </source>
</evidence>